<feature type="disulfide bond" evidence="7">
    <location>
        <begin position="2021"/>
        <end position="2070"/>
    </location>
</feature>
<protein>
    <submittedName>
        <fullName evidence="12">Mucin-5B Ovomucin, alpha-subunit</fullName>
    </submittedName>
</protein>
<sequence>MGTTGIQHTLWLISAALLGGSLCQIVSDSPSLTQLNLNSANGSFIEQVCSTWGNYHWKTFDGHFYQLPSTCNHVVAMQCKTSYSTFNIQMWRTLVNGVPSISKIILVLDGSLVELSKGSVAVNQQTVILPHFLFGISIQGTPSSLIVNTKLGIRVFWNLDDSLEIELDKKYQNQICGLCGNFDGEPNDLVSEGIPLTPTDLAEIYKVNDPTHLCNEEEAKPDVSCGEKSQCDEIFASAPFSGCGNLLDMDSFRTVCMKDTCATENSTDALLCKTISEFSRQCVYAGGKPQQWRNETFCHHECPYNMEYSECSSSCQDTCTNPSASKTCDQHCHDGCSCPAGTVFDDIAMAGCVAQNECPCVHNNMTYRSGENYSHSCGICACQGGEWTCSDENCPGICSVEGGAHINTFDGKVYTFHGDCNYILAKDKDNRFNVQVKLTKCGLSEHRSCLKEVTLYINSNNEVIKVKSSGKVFVNSIESQLPLFKSYLSVFKPSSFYTLISTSFGIKLMVQLSPIMQVFVSADSSLNGTTAGLCGNFNKIMTDDFTGISGLVEGTAAAFANSWKTSASCLDVALTFGHPCSLSFTKENYAQFWCSKLTDAHGVFSPCHSIINPEKYKDNCMYDSCSCEKSEECMCAAVSAYVYACSAAGIHIRGWRSTICGTLIKCPEDTVYSYNMTACGRSCLSLSQTDYTCQISFSPVDGCGCAEGTYMDDDGLCVPRENCPCYDKDTVINAGEAYTKDGVTCICRHGALNCPGGTPEQSACVAPMIHLDCSAAPPGTTGVECHKSCGNLDMPPCISTGCTSGCVCPDGLVSDGAGGCINETSCPCVHSGQLYQPGESLTVDCNTCYCIERKFVCTRNECDAVCGIYGDGHYTTFDDKRFDFNGECEYTLVQDHCGAAQNNGSFRILTENVLCGTTGTTCSKALKIFVEDSEFLLQDEKFTVVKGSNTVLPFQIRRMGLYMVVTVKLGVVVMWDQKTSVFVKLSPKYQGNVCGLCGNNDGNSKNDFTTRSHETVTDVLTFGNSWKVSSSCPDAELVTNPCSKNRYRAAWSMKQCSIITSATFQTCHLKVDPGPYFDSCVRDSCACDSGGDCECLCTAVASYAKACNEAGACIKWRTPKLCPIFCDYYNNDGNCEWHYKPCGVDCMKTCRNPSGNCSTLISPVEGCYPQCPPSKPFFDEDSMMCVSWEQCGCYDDKGHHYDIGEKTESENCYDCWKWHNRKSRNNSCYIHTICCHHNRKSYRINNAGNHNPAWTDHSFKRNNCDLVYNVTDTLGWCYVAYCNASCQVEVDSSPCATTLPPKTTPFTTASTVISPTTPTLDCVDVDPPRKNGESWNVNNCTTATCINGTVIEKPAVCPTVQPLICSNGRPANKIYDSSGCCFHYECQCVCNVWNDNHYLTFDGQSYDFKKNCSYYLVKEIITKYNLTVTVKYDCDEPNSSTCPRTLTVKYGSNKVVFSQLQTSLMVHVNDKRRYPAYSTSDLRLTGTDMVLELEIPEIKTEVIYTGSSFSIQLPFDLFGGNTEGQCGTCDNSKPNDCRAPNGQTEDCLDSADKWAETDCVTSVAPTTPKPPLYTTLTNPPCIPAICKLLVSSVFEPCHKHVSPDSYLQTCESAKCNSANDTCSSLAAYAVACAEAGVCINWRNETNGQCEHLCPSDKVYMACGSTVEPTCNERYNDKFNAGDKSTTSTKEGCFCSNGTTLFNPVYKTCVPHCDCVGPDGSPKQPGETWTDGCSQCECDSSSMMSQCQPVQCPTVPTPTCSEPGQQLVNKTDGCCTNQSCECDVNLCPAPVQCELGFQVNVTAGVCCQTYTCVPKGVCVYNMTEYQPGSNVVTTEPSEPPLTQPPAISTATTNPLGTTQLSLATATAGGAVTQEPFSPGPCQECYCSHDTDPVTKLNIIKCSAIVCNTSCSEGYEYESEADSCCGTCVQKSCIFTTPDNTTHVLQVNDTYVPPDDKCVQYTCEDINGQLITKETKTTCPPYNPLDCEPGTETTDENGCCKSCKVRSVCEVRSEETVIESNGCNSTRPLNLTYCAGHCGSSSRYSAAANGMMHNCECCQETRTSQKEAELACADGSKVKHLYTVVEACRCTPAECLLQATPKTQRRRRR</sequence>
<evidence type="ECO:0000313" key="13">
    <source>
        <dbReference type="Proteomes" id="UP000324091"/>
    </source>
</evidence>
<name>A0A5C6NK57_9TELE</name>
<dbReference type="PROSITE" id="PS51233">
    <property type="entry name" value="VWFD"/>
    <property type="match status" value="4"/>
</dbReference>
<dbReference type="PROSITE" id="PS01208">
    <property type="entry name" value="VWFC_1"/>
    <property type="match status" value="1"/>
</dbReference>
<dbReference type="Proteomes" id="UP000324091">
    <property type="component" value="Chromosome 2"/>
</dbReference>
<feature type="domain" description="VWFD" evidence="11">
    <location>
        <begin position="864"/>
        <end position="1033"/>
    </location>
</feature>
<evidence type="ECO:0000256" key="8">
    <source>
        <dbReference type="SAM" id="SignalP"/>
    </source>
</evidence>
<accession>A0A5C6NK57</accession>
<evidence type="ECO:0000259" key="9">
    <source>
        <dbReference type="PROSITE" id="PS01225"/>
    </source>
</evidence>
<keyword evidence="13" id="KW-1185">Reference proteome</keyword>
<dbReference type="InterPro" id="IPR018245">
    <property type="entry name" value="Gonadotropin_bsu_CS"/>
</dbReference>
<dbReference type="SUPFAM" id="SSF57567">
    <property type="entry name" value="Serine protease inhibitors"/>
    <property type="match status" value="4"/>
</dbReference>
<dbReference type="PANTHER" id="PTHR11339">
    <property type="entry name" value="EXTRACELLULAR MATRIX GLYCOPROTEIN RELATED"/>
    <property type="match status" value="1"/>
</dbReference>
<dbReference type="FunFam" id="2.10.25.10:FF:000674">
    <property type="entry name" value="Mucin-2"/>
    <property type="match status" value="1"/>
</dbReference>
<dbReference type="InterPro" id="IPR050780">
    <property type="entry name" value="Mucin_vWF_Thrombospondin_sf"/>
</dbReference>
<feature type="domain" description="CTCK" evidence="9">
    <location>
        <begin position="1998"/>
        <end position="2094"/>
    </location>
</feature>
<dbReference type="GO" id="GO:0005615">
    <property type="term" value="C:extracellular space"/>
    <property type="evidence" value="ECO:0007669"/>
    <property type="project" value="TreeGrafter"/>
</dbReference>
<dbReference type="InterPro" id="IPR001007">
    <property type="entry name" value="VWF_dom"/>
</dbReference>
<dbReference type="Pfam" id="PF00094">
    <property type="entry name" value="VWD"/>
    <property type="match status" value="4"/>
</dbReference>
<evidence type="ECO:0000259" key="11">
    <source>
        <dbReference type="PROSITE" id="PS51233"/>
    </source>
</evidence>
<dbReference type="InterPro" id="IPR036084">
    <property type="entry name" value="Ser_inhib-like_sf"/>
</dbReference>
<dbReference type="PROSITE" id="PS01225">
    <property type="entry name" value="CTCK_2"/>
    <property type="match status" value="1"/>
</dbReference>
<evidence type="ECO:0000256" key="7">
    <source>
        <dbReference type="PROSITE-ProRule" id="PRU00039"/>
    </source>
</evidence>
<dbReference type="SMART" id="SM00832">
    <property type="entry name" value="C8"/>
    <property type="match status" value="4"/>
</dbReference>
<keyword evidence="6" id="KW-0325">Glycoprotein</keyword>
<comment type="caution">
    <text evidence="7">Lacks conserved residue(s) required for the propagation of feature annotation.</text>
</comment>
<comment type="subcellular location">
    <subcellularLocation>
        <location evidence="1">Secreted</location>
    </subcellularLocation>
</comment>
<dbReference type="Pfam" id="PF25962">
    <property type="entry name" value="TIL_OTOGL_Mucin"/>
    <property type="match status" value="1"/>
</dbReference>
<feature type="domain" description="VWFD" evidence="11">
    <location>
        <begin position="1388"/>
        <end position="1562"/>
    </location>
</feature>
<feature type="domain" description="VWFD" evidence="11">
    <location>
        <begin position="396"/>
        <end position="570"/>
    </location>
</feature>
<feature type="domain" description="VWFD" evidence="11">
    <location>
        <begin position="47"/>
        <end position="215"/>
    </location>
</feature>
<dbReference type="InterPro" id="IPR002919">
    <property type="entry name" value="TIL_dom"/>
</dbReference>
<gene>
    <name evidence="12" type="ORF">D4764_02G0000720</name>
</gene>
<proteinExistence type="predicted"/>
<evidence type="ECO:0000256" key="2">
    <source>
        <dbReference type="ARBA" id="ARBA00022525"/>
    </source>
</evidence>
<dbReference type="SMART" id="SM00214">
    <property type="entry name" value="VWC"/>
    <property type="match status" value="5"/>
</dbReference>
<feature type="disulfide bond" evidence="7">
    <location>
        <begin position="2036"/>
        <end position="2088"/>
    </location>
</feature>
<dbReference type="Pfam" id="PF01826">
    <property type="entry name" value="TIL"/>
    <property type="match status" value="1"/>
</dbReference>
<dbReference type="PROSITE" id="PS50184">
    <property type="entry name" value="VWFC_2"/>
    <property type="match status" value="1"/>
</dbReference>
<dbReference type="InterPro" id="IPR001846">
    <property type="entry name" value="VWF_type-D"/>
</dbReference>
<evidence type="ECO:0000256" key="1">
    <source>
        <dbReference type="ARBA" id="ARBA00004613"/>
    </source>
</evidence>
<evidence type="ECO:0000256" key="6">
    <source>
        <dbReference type="ARBA" id="ARBA00023180"/>
    </source>
</evidence>
<evidence type="ECO:0000256" key="4">
    <source>
        <dbReference type="ARBA" id="ARBA00022737"/>
    </source>
</evidence>
<dbReference type="InterPro" id="IPR014853">
    <property type="entry name" value="VWF/SSPO/ZAN-like_Cys-rich_dom"/>
</dbReference>
<feature type="disulfide bond" evidence="7">
    <location>
        <begin position="2032"/>
        <end position="2086"/>
    </location>
</feature>
<dbReference type="PROSITE" id="PS00261">
    <property type="entry name" value="GLYCO_HORMONE_BETA_1"/>
    <property type="match status" value="1"/>
</dbReference>
<keyword evidence="3" id="KW-0372">Hormone</keyword>
<reference evidence="12 13" key="1">
    <citation type="submission" date="2019-04" db="EMBL/GenBank/DDBJ databases">
        <title>Chromosome genome assembly for Takifugu flavidus.</title>
        <authorList>
            <person name="Xiao S."/>
        </authorList>
    </citation>
    <scope>NUCLEOTIDE SEQUENCE [LARGE SCALE GENOMIC DNA]</scope>
    <source>
        <strain evidence="12">HTHZ2018</strain>
        <tissue evidence="12">Muscle</tissue>
    </source>
</reference>
<dbReference type="Gene3D" id="2.10.25.10">
    <property type="entry name" value="Laminin"/>
    <property type="match status" value="4"/>
</dbReference>
<keyword evidence="2" id="KW-0964">Secreted</keyword>
<evidence type="ECO:0000313" key="12">
    <source>
        <dbReference type="EMBL" id="TWW67031.1"/>
    </source>
</evidence>
<dbReference type="GO" id="GO:0031012">
    <property type="term" value="C:extracellular matrix"/>
    <property type="evidence" value="ECO:0007669"/>
    <property type="project" value="TreeGrafter"/>
</dbReference>
<dbReference type="EMBL" id="RHFK02000012">
    <property type="protein sequence ID" value="TWW67031.1"/>
    <property type="molecule type" value="Genomic_DNA"/>
</dbReference>
<dbReference type="InterPro" id="IPR006207">
    <property type="entry name" value="Cys_knot_C"/>
</dbReference>
<evidence type="ECO:0000256" key="5">
    <source>
        <dbReference type="ARBA" id="ARBA00023157"/>
    </source>
</evidence>
<feature type="domain" description="VWFC" evidence="10">
    <location>
        <begin position="1714"/>
        <end position="1780"/>
    </location>
</feature>
<evidence type="ECO:0000256" key="3">
    <source>
        <dbReference type="ARBA" id="ARBA00022702"/>
    </source>
</evidence>
<dbReference type="GO" id="GO:0005179">
    <property type="term" value="F:hormone activity"/>
    <property type="evidence" value="ECO:0007669"/>
    <property type="project" value="UniProtKB-KW"/>
</dbReference>
<dbReference type="Pfam" id="PF08742">
    <property type="entry name" value="C8"/>
    <property type="match status" value="4"/>
</dbReference>
<dbReference type="InterPro" id="IPR058753">
    <property type="entry name" value="TIL_OTOGL_Mucin"/>
</dbReference>
<dbReference type="PANTHER" id="PTHR11339:SF408">
    <property type="entry name" value="MUCIN-5B"/>
    <property type="match status" value="1"/>
</dbReference>
<evidence type="ECO:0000259" key="10">
    <source>
        <dbReference type="PROSITE" id="PS50184"/>
    </source>
</evidence>
<comment type="caution">
    <text evidence="12">The sequence shown here is derived from an EMBL/GenBank/DDBJ whole genome shotgun (WGS) entry which is preliminary data.</text>
</comment>
<dbReference type="SMART" id="SM00216">
    <property type="entry name" value="VWD"/>
    <property type="match status" value="4"/>
</dbReference>
<organism evidence="12 13">
    <name type="scientific">Takifugu flavidus</name>
    <name type="common">sansaifugu</name>
    <dbReference type="NCBI Taxonomy" id="433684"/>
    <lineage>
        <taxon>Eukaryota</taxon>
        <taxon>Metazoa</taxon>
        <taxon>Chordata</taxon>
        <taxon>Craniata</taxon>
        <taxon>Vertebrata</taxon>
        <taxon>Euteleostomi</taxon>
        <taxon>Actinopterygii</taxon>
        <taxon>Neopterygii</taxon>
        <taxon>Teleostei</taxon>
        <taxon>Neoteleostei</taxon>
        <taxon>Acanthomorphata</taxon>
        <taxon>Eupercaria</taxon>
        <taxon>Tetraodontiformes</taxon>
        <taxon>Tetradontoidea</taxon>
        <taxon>Tetraodontidae</taxon>
        <taxon>Takifugu</taxon>
    </lineage>
</organism>
<dbReference type="PROSITE" id="PS01185">
    <property type="entry name" value="CTCK_1"/>
    <property type="match status" value="1"/>
</dbReference>
<feature type="signal peptide" evidence="8">
    <location>
        <begin position="1"/>
        <end position="23"/>
    </location>
</feature>
<feature type="chain" id="PRO_5022832028" evidence="8">
    <location>
        <begin position="24"/>
        <end position="2107"/>
    </location>
</feature>
<keyword evidence="4" id="KW-0677">Repeat</keyword>
<dbReference type="SMART" id="SM00041">
    <property type="entry name" value="CT"/>
    <property type="match status" value="1"/>
</dbReference>
<dbReference type="SMART" id="SM00215">
    <property type="entry name" value="VWC_out"/>
    <property type="match status" value="3"/>
</dbReference>
<keyword evidence="8" id="KW-0732">Signal</keyword>
<keyword evidence="5 7" id="KW-1015">Disulfide bond</keyword>
<dbReference type="CDD" id="cd19941">
    <property type="entry name" value="TIL"/>
    <property type="match status" value="3"/>
</dbReference>